<organism evidence="5 6">
    <name type="scientific">Dicentrarchus labrax</name>
    <name type="common">European seabass</name>
    <name type="synonym">Morone labrax</name>
    <dbReference type="NCBI Taxonomy" id="13489"/>
    <lineage>
        <taxon>Eukaryota</taxon>
        <taxon>Metazoa</taxon>
        <taxon>Chordata</taxon>
        <taxon>Craniata</taxon>
        <taxon>Vertebrata</taxon>
        <taxon>Euteleostomi</taxon>
        <taxon>Actinopterygii</taxon>
        <taxon>Neopterygii</taxon>
        <taxon>Teleostei</taxon>
        <taxon>Neoteleostei</taxon>
        <taxon>Acanthomorphata</taxon>
        <taxon>Eupercaria</taxon>
        <taxon>Moronidae</taxon>
        <taxon>Dicentrarchus</taxon>
    </lineage>
</organism>
<dbReference type="Pfam" id="PF00059">
    <property type="entry name" value="Lectin_C"/>
    <property type="match status" value="2"/>
</dbReference>
<feature type="chain" id="PRO_5035756818" description="C-type lectin domain-containing protein" evidence="3">
    <location>
        <begin position="34"/>
        <end position="363"/>
    </location>
</feature>
<evidence type="ECO:0000313" key="5">
    <source>
        <dbReference type="Ensembl" id="ENSDLAP00005080094.1"/>
    </source>
</evidence>
<dbReference type="PROSITE" id="PS50041">
    <property type="entry name" value="C_TYPE_LECTIN_2"/>
    <property type="match status" value="2"/>
</dbReference>
<dbReference type="Ensembl" id="ENSDLAT00005072579.1">
    <property type="protein sequence ID" value="ENSDLAP00005080094.1"/>
    <property type="gene ID" value="ENSDLAG00005014739.2"/>
</dbReference>
<dbReference type="Proteomes" id="UP000694389">
    <property type="component" value="Unassembled WGS sequence"/>
</dbReference>
<keyword evidence="6" id="KW-1185">Reference proteome</keyword>
<dbReference type="SUPFAM" id="SSF56436">
    <property type="entry name" value="C-type lectin-like"/>
    <property type="match status" value="2"/>
</dbReference>
<proteinExistence type="predicted"/>
<gene>
    <name evidence="5" type="primary">LOC127355350</name>
</gene>
<evidence type="ECO:0000259" key="4">
    <source>
        <dbReference type="PROSITE" id="PS50041"/>
    </source>
</evidence>
<dbReference type="InterPro" id="IPR051379">
    <property type="entry name" value="C-type_Lectin_Receptor_IMM"/>
</dbReference>
<feature type="signal peptide" evidence="3">
    <location>
        <begin position="1"/>
        <end position="33"/>
    </location>
</feature>
<dbReference type="SMART" id="SM00034">
    <property type="entry name" value="CLECT"/>
    <property type="match status" value="2"/>
</dbReference>
<dbReference type="PANTHER" id="PTHR46746:SF9">
    <property type="entry name" value="CD209 ANTIGEN-LIKE PROTEIN C-LIKE"/>
    <property type="match status" value="1"/>
</dbReference>
<dbReference type="AlphaFoldDB" id="A0A8P4GM92"/>
<evidence type="ECO:0000313" key="6">
    <source>
        <dbReference type="Proteomes" id="UP000694389"/>
    </source>
</evidence>
<dbReference type="InterPro" id="IPR001304">
    <property type="entry name" value="C-type_lectin-like"/>
</dbReference>
<accession>A0A8P4GM92</accession>
<dbReference type="CDD" id="cd00037">
    <property type="entry name" value="CLECT"/>
    <property type="match status" value="2"/>
</dbReference>
<reference evidence="5" key="1">
    <citation type="submission" date="2025-08" db="UniProtKB">
        <authorList>
            <consortium name="Ensembl"/>
        </authorList>
    </citation>
    <scope>IDENTIFICATION</scope>
</reference>
<keyword evidence="2" id="KW-1015">Disulfide bond</keyword>
<dbReference type="GeneTree" id="ENSGT01150000286973"/>
<dbReference type="PANTHER" id="PTHR46746">
    <property type="entry name" value="KILLER CELL LECTIN-LIKE RECEPTOR SUBFAMILY F MEMBER 2"/>
    <property type="match status" value="1"/>
</dbReference>
<feature type="domain" description="C-type lectin" evidence="4">
    <location>
        <begin position="252"/>
        <end position="358"/>
    </location>
</feature>
<reference evidence="5" key="2">
    <citation type="submission" date="2025-09" db="UniProtKB">
        <authorList>
            <consortium name="Ensembl"/>
        </authorList>
    </citation>
    <scope>IDENTIFICATION</scope>
</reference>
<dbReference type="InterPro" id="IPR016187">
    <property type="entry name" value="CTDL_fold"/>
</dbReference>
<keyword evidence="1" id="KW-0430">Lectin</keyword>
<protein>
    <recommendedName>
        <fullName evidence="4">C-type lectin domain-containing protein</fullName>
    </recommendedName>
</protein>
<evidence type="ECO:0000256" key="3">
    <source>
        <dbReference type="SAM" id="SignalP"/>
    </source>
</evidence>
<name>A0A8P4GM92_DICLA</name>
<evidence type="ECO:0000256" key="2">
    <source>
        <dbReference type="ARBA" id="ARBA00023157"/>
    </source>
</evidence>
<dbReference type="GO" id="GO:0030246">
    <property type="term" value="F:carbohydrate binding"/>
    <property type="evidence" value="ECO:0007669"/>
    <property type="project" value="UniProtKB-KW"/>
</dbReference>
<evidence type="ECO:0000256" key="1">
    <source>
        <dbReference type="ARBA" id="ARBA00022734"/>
    </source>
</evidence>
<sequence length="363" mass="40002">MNFSLNGRNVSFITMKPSLVLCVLLGIVLSVRAATVLPSVEAATDATAITDTVTPVTGIVSQTPEDTNTTYTSTTQNPTPVTSIPCCATSPTSPSPLSPSPIPTTQAPLTPNQMMCPDGWEVFQGRCYYFVNEGMTWPQAQSNCAMLESMLVSVHSAQEYGFLQQLTNNNENQEAWLGGFYLQDQWLWLDGSWFYNNSWSMESPDSSNPCLMLSSYEAWSNSPCNAGGYSSICVKNSNVPTAMLCPQGWTGHLGRCYYYNDESLTWPEADATCAGFEASLVSVHSPEEYSFLYQQANGVAWLGGFYLEDQWMWLDGSWFYQGFFTAMSPDSINPCLSTYSTDGWSNYACDESFPSFCVKNAVV</sequence>
<dbReference type="InterPro" id="IPR016186">
    <property type="entry name" value="C-type_lectin-like/link_sf"/>
</dbReference>
<keyword evidence="3" id="KW-0732">Signal</keyword>
<dbReference type="Gene3D" id="3.10.100.10">
    <property type="entry name" value="Mannose-Binding Protein A, subunit A"/>
    <property type="match status" value="2"/>
</dbReference>
<feature type="domain" description="C-type lectin" evidence="4">
    <location>
        <begin position="123"/>
        <end position="225"/>
    </location>
</feature>